<dbReference type="STRING" id="685588.A0A067T3W9"/>
<dbReference type="PROSITE" id="PS50097">
    <property type="entry name" value="BTB"/>
    <property type="match status" value="1"/>
</dbReference>
<dbReference type="AlphaFoldDB" id="A0A067T3W9"/>
<dbReference type="InterPro" id="IPR011333">
    <property type="entry name" value="SKP1/BTB/POZ_sf"/>
</dbReference>
<dbReference type="Gene3D" id="3.30.710.10">
    <property type="entry name" value="Potassium Channel Kv1.1, Chain A"/>
    <property type="match status" value="1"/>
</dbReference>
<proteinExistence type="predicted"/>
<accession>A0A067T3W9</accession>
<dbReference type="InterPro" id="IPR000210">
    <property type="entry name" value="BTB/POZ_dom"/>
</dbReference>
<gene>
    <name evidence="2" type="ORF">GALMADRAFT_138039</name>
</gene>
<reference evidence="3" key="1">
    <citation type="journal article" date="2014" name="Proc. Natl. Acad. Sci. U.S.A.">
        <title>Extensive sampling of basidiomycete genomes demonstrates inadequacy of the white-rot/brown-rot paradigm for wood decay fungi.</title>
        <authorList>
            <person name="Riley R."/>
            <person name="Salamov A.A."/>
            <person name="Brown D.W."/>
            <person name="Nagy L.G."/>
            <person name="Floudas D."/>
            <person name="Held B.W."/>
            <person name="Levasseur A."/>
            <person name="Lombard V."/>
            <person name="Morin E."/>
            <person name="Otillar R."/>
            <person name="Lindquist E.A."/>
            <person name="Sun H."/>
            <person name="LaButti K.M."/>
            <person name="Schmutz J."/>
            <person name="Jabbour D."/>
            <person name="Luo H."/>
            <person name="Baker S.E."/>
            <person name="Pisabarro A.G."/>
            <person name="Walton J.D."/>
            <person name="Blanchette R.A."/>
            <person name="Henrissat B."/>
            <person name="Martin F."/>
            <person name="Cullen D."/>
            <person name="Hibbett D.S."/>
            <person name="Grigoriev I.V."/>
        </authorList>
    </citation>
    <scope>NUCLEOTIDE SEQUENCE [LARGE SCALE GENOMIC DNA]</scope>
    <source>
        <strain evidence="3">CBS 339.88</strain>
    </source>
</reference>
<evidence type="ECO:0000313" key="2">
    <source>
        <dbReference type="EMBL" id="KDR77870.1"/>
    </source>
</evidence>
<evidence type="ECO:0000313" key="3">
    <source>
        <dbReference type="Proteomes" id="UP000027222"/>
    </source>
</evidence>
<dbReference type="SMART" id="SM00225">
    <property type="entry name" value="BTB"/>
    <property type="match status" value="1"/>
</dbReference>
<dbReference type="EMBL" id="KL142375">
    <property type="protein sequence ID" value="KDR77870.1"/>
    <property type="molecule type" value="Genomic_DNA"/>
</dbReference>
<dbReference type="CDD" id="cd18186">
    <property type="entry name" value="BTB_POZ_ZBTB_KLHL-like"/>
    <property type="match status" value="1"/>
</dbReference>
<dbReference type="Pfam" id="PF00651">
    <property type="entry name" value="BTB"/>
    <property type="match status" value="1"/>
</dbReference>
<dbReference type="OrthoDB" id="2130750at2759"/>
<dbReference type="PANTHER" id="PTHR22427:SF7">
    <property type="entry name" value="GH15728P"/>
    <property type="match status" value="1"/>
</dbReference>
<dbReference type="SUPFAM" id="SSF54695">
    <property type="entry name" value="POZ domain"/>
    <property type="match status" value="1"/>
</dbReference>
<feature type="domain" description="BTB" evidence="1">
    <location>
        <begin position="162"/>
        <end position="249"/>
    </location>
</feature>
<dbReference type="Proteomes" id="UP000027222">
    <property type="component" value="Unassembled WGS sequence"/>
</dbReference>
<protein>
    <recommendedName>
        <fullName evidence="1">BTB domain-containing protein</fullName>
    </recommendedName>
</protein>
<evidence type="ECO:0000259" key="1">
    <source>
        <dbReference type="PROSITE" id="PS50097"/>
    </source>
</evidence>
<organism evidence="2 3">
    <name type="scientific">Galerina marginata (strain CBS 339.88)</name>
    <dbReference type="NCBI Taxonomy" id="685588"/>
    <lineage>
        <taxon>Eukaryota</taxon>
        <taxon>Fungi</taxon>
        <taxon>Dikarya</taxon>
        <taxon>Basidiomycota</taxon>
        <taxon>Agaricomycotina</taxon>
        <taxon>Agaricomycetes</taxon>
        <taxon>Agaricomycetidae</taxon>
        <taxon>Agaricales</taxon>
        <taxon>Agaricineae</taxon>
        <taxon>Strophariaceae</taxon>
        <taxon>Galerina</taxon>
    </lineage>
</organism>
<name>A0A067T3W9_GALM3</name>
<dbReference type="PANTHER" id="PTHR22427">
    <property type="entry name" value="GH15728P"/>
    <property type="match status" value="1"/>
</dbReference>
<dbReference type="HOGENOM" id="CLU_026508_0_0_1"/>
<sequence length="656" mass="74182">MAQPARLAQQPWLESVEEKGFRIWTEDLKTLLQDAENQYPDVVWETRAQQDNDGSIDEVVEQIWGHQAILHARAPQTFLAMYLPETVDHKSDSQLSPLTLRRLQTPEDHDHTSFIRNLAYFYTGQFVLDDKDPSVGPNPEPDYHLKLLLKNLVSLLESRHFSDVEIALWYTNNSEGLNDSAAPAIFHSHRFVLSLRSPRFRDIIVKNTTGNPGGTDETLTIHLPSPLFTPDSIQFILEYLYSGTLHESRRLEDSLSTAFDIFRGSVYLVLPTLTELIQVEIVVNLLDGLFYASLSNSAYMKLVSGEWTTMVDLGCRCKTCARRVPLVLQFALEDGIRDEVLERGARRTLVGLFGAGWYTEEFAALPRNITELILTDVRQMIRPQNVLPLLFAAENTLLTYDPSKQDWHRPVRAMVCAVLESVQKYLCAYPQACLQTEAWENILQEDEQDSQLELGSDREIQVRWVMKALLKGADLENWSATYQTVLSLANPQTRRRNTALITPTIRLRAQNEPKRREFLGPSSSLSLSIQEPSSNLIAQARQAMLGETENALEMTAITGRQSPTNSSIFSLPIPMGNLEGPTDERLGSNAMSDGELANTLSLYSSASSRTLSTDYGLLYTRRAFSQETIQDWDADQLTTRRRSHESAYDSFWAGAL</sequence>
<keyword evidence="3" id="KW-1185">Reference proteome</keyword>